<proteinExistence type="predicted"/>
<keyword evidence="1" id="KW-0812">Transmembrane</keyword>
<sequence>MSEPFGTASQGRVVGAMTVLGGIGLLAGFLFGLVTFGLIGTPLSLSVEAPSGQLLFTLGTYLGLAAVGVFYLLRYELGVSFVRLKRPTPGDLGVAAATVLALLALAVALPTLIERLGLPLADHSIADSIEANPTVALVFLPLSVFVVGPAEEFLYRGIIQTRLTSVFDTASAVAVAALIFAVIHFFAYLDPANVSGTIVTVFLLLLPLGAILGGVYEYSGNLIVPALAHGLYNAITFGLSYADTVGLV</sequence>
<reference evidence="3 4" key="1">
    <citation type="journal article" date="2013" name="Genome Announc.">
        <title>Genome of the haloarchaeon Natronomonas moolapensis, a neutrophilic member of a previously haloalkaliphilic genus.</title>
        <authorList>
            <person name="Dyall-Smith M.L."/>
            <person name="Pfeiffer F."/>
            <person name="Oberwinkler T."/>
            <person name="Klee K."/>
            <person name="Rampp M."/>
            <person name="Palm P."/>
            <person name="Gross K."/>
            <person name="Schuster S.C."/>
            <person name="Oesterhelt D."/>
        </authorList>
    </citation>
    <scope>NUCLEOTIDE SEQUENCE [LARGE SCALE GENOMIC DNA]</scope>
    <source>
        <strain evidence="4">DSM 18674 / JCM 14361 / 8.8.11</strain>
    </source>
</reference>
<dbReference type="HOGENOM" id="CLU_073769_0_0_2"/>
<protein>
    <submittedName>
        <fullName evidence="3">Abi/CAAX domain protein</fullName>
    </submittedName>
</protein>
<dbReference type="EMBL" id="HF582854">
    <property type="protein sequence ID" value="CCQ36327.1"/>
    <property type="molecule type" value="Genomic_DNA"/>
</dbReference>
<dbReference type="RefSeq" id="WP_015409129.1">
    <property type="nucleotide sequence ID" value="NC_020388.1"/>
</dbReference>
<accession>M1XQB3</accession>
<evidence type="ECO:0000256" key="1">
    <source>
        <dbReference type="SAM" id="Phobius"/>
    </source>
</evidence>
<feature type="transmembrane region" description="Helical" evidence="1">
    <location>
        <begin position="54"/>
        <end position="73"/>
    </location>
</feature>
<feature type="transmembrane region" description="Helical" evidence="1">
    <location>
        <begin position="12"/>
        <end position="34"/>
    </location>
</feature>
<dbReference type="GO" id="GO:0004175">
    <property type="term" value="F:endopeptidase activity"/>
    <property type="evidence" value="ECO:0007669"/>
    <property type="project" value="UniProtKB-ARBA"/>
</dbReference>
<dbReference type="STRING" id="268739.Nmlp_2147"/>
<dbReference type="InterPro" id="IPR052710">
    <property type="entry name" value="CAAX_protease"/>
</dbReference>
<feature type="transmembrane region" description="Helical" evidence="1">
    <location>
        <begin position="222"/>
        <end position="242"/>
    </location>
</feature>
<feature type="transmembrane region" description="Helical" evidence="1">
    <location>
        <begin position="133"/>
        <end position="154"/>
    </location>
</feature>
<feature type="transmembrane region" description="Helical" evidence="1">
    <location>
        <begin position="166"/>
        <end position="188"/>
    </location>
</feature>
<dbReference type="PANTHER" id="PTHR36435">
    <property type="entry name" value="SLR1288 PROTEIN"/>
    <property type="match status" value="1"/>
</dbReference>
<dbReference type="AlphaFoldDB" id="M1XQB3"/>
<organism evidence="3 4">
    <name type="scientific">Natronomonas moolapensis (strain DSM 18674 / CECT 7526 / JCM 14361 / 8.8.11)</name>
    <dbReference type="NCBI Taxonomy" id="268739"/>
    <lineage>
        <taxon>Archaea</taxon>
        <taxon>Methanobacteriati</taxon>
        <taxon>Methanobacteriota</taxon>
        <taxon>Stenosarchaea group</taxon>
        <taxon>Halobacteria</taxon>
        <taxon>Halobacteriales</taxon>
        <taxon>Natronomonadaceae</taxon>
        <taxon>Natronomonas</taxon>
    </lineage>
</organism>
<dbReference type="Pfam" id="PF02517">
    <property type="entry name" value="Rce1-like"/>
    <property type="match status" value="1"/>
</dbReference>
<name>M1XQB3_NATM8</name>
<dbReference type="eggNOG" id="arCOG02767">
    <property type="taxonomic scope" value="Archaea"/>
</dbReference>
<dbReference type="OrthoDB" id="275779at2157"/>
<dbReference type="GeneID" id="14652828"/>
<feature type="transmembrane region" description="Helical" evidence="1">
    <location>
        <begin position="94"/>
        <end position="113"/>
    </location>
</feature>
<feature type="domain" description="CAAX prenyl protease 2/Lysostaphin resistance protein A-like" evidence="2">
    <location>
        <begin position="136"/>
        <end position="235"/>
    </location>
</feature>
<evidence type="ECO:0000313" key="3">
    <source>
        <dbReference type="EMBL" id="CCQ36327.1"/>
    </source>
</evidence>
<dbReference type="KEGG" id="nmo:Nmlp_2147"/>
<dbReference type="GO" id="GO:0080120">
    <property type="term" value="P:CAAX-box protein maturation"/>
    <property type="evidence" value="ECO:0007669"/>
    <property type="project" value="UniProtKB-ARBA"/>
</dbReference>
<evidence type="ECO:0000313" key="4">
    <source>
        <dbReference type="Proteomes" id="UP000011867"/>
    </source>
</evidence>
<evidence type="ECO:0000259" key="2">
    <source>
        <dbReference type="Pfam" id="PF02517"/>
    </source>
</evidence>
<gene>
    <name evidence="3" type="ordered locus">Nmlp_2147</name>
</gene>
<dbReference type="Proteomes" id="UP000011867">
    <property type="component" value="Chromosome"/>
</dbReference>
<keyword evidence="1" id="KW-0472">Membrane</keyword>
<dbReference type="PANTHER" id="PTHR36435:SF1">
    <property type="entry name" value="CAAX AMINO TERMINAL PROTEASE FAMILY PROTEIN"/>
    <property type="match status" value="1"/>
</dbReference>
<keyword evidence="1" id="KW-1133">Transmembrane helix</keyword>
<keyword evidence="4" id="KW-1185">Reference proteome</keyword>
<feature type="transmembrane region" description="Helical" evidence="1">
    <location>
        <begin position="194"/>
        <end position="215"/>
    </location>
</feature>
<dbReference type="InterPro" id="IPR003675">
    <property type="entry name" value="Rce1/LyrA-like_dom"/>
</dbReference>